<keyword evidence="2" id="KW-1185">Reference proteome</keyword>
<protein>
    <submittedName>
        <fullName evidence="1">Uncharacterized protein</fullName>
    </submittedName>
</protein>
<reference evidence="2" key="1">
    <citation type="submission" date="2023-07" db="EMBL/GenBank/DDBJ databases">
        <title>Shewanella mangrovi sp. nov., an acetaldehyde- degrading bacterium isolated from mangrove sediment.</title>
        <authorList>
            <person name="Liu Y."/>
        </authorList>
    </citation>
    <scope>NUCLEOTIDE SEQUENCE [LARGE SCALE GENOMIC DNA]</scope>
    <source>
        <strain evidence="2">C32</strain>
    </source>
</reference>
<proteinExistence type="predicted"/>
<feature type="non-terminal residue" evidence="1">
    <location>
        <position position="65"/>
    </location>
</feature>
<comment type="caution">
    <text evidence="1">The sequence shown here is derived from an EMBL/GenBank/DDBJ whole genome shotgun (WGS) entry which is preliminary data.</text>
</comment>
<name>A0ABT2FSY0_9GAMM</name>
<evidence type="ECO:0000313" key="2">
    <source>
        <dbReference type="Proteomes" id="UP001201549"/>
    </source>
</evidence>
<dbReference type="Proteomes" id="UP001201549">
    <property type="component" value="Unassembled WGS sequence"/>
</dbReference>
<organism evidence="1 2">
    <name type="scientific">Shewanella electrica</name>
    <dbReference type="NCBI Taxonomy" id="515560"/>
    <lineage>
        <taxon>Bacteria</taxon>
        <taxon>Pseudomonadati</taxon>
        <taxon>Pseudomonadota</taxon>
        <taxon>Gammaproteobacteria</taxon>
        <taxon>Alteromonadales</taxon>
        <taxon>Shewanellaceae</taxon>
        <taxon>Shewanella</taxon>
    </lineage>
</organism>
<sequence length="65" mass="7457">MVDHFLLIAPGNFPNEIVVTSILNKTDFFFKLKGVLNKSIFCATAEHNSIISRRYGRFFKFSDAE</sequence>
<dbReference type="EMBL" id="JAKOGG010000170">
    <property type="protein sequence ID" value="MCS4558765.1"/>
    <property type="molecule type" value="Genomic_DNA"/>
</dbReference>
<evidence type="ECO:0000313" key="1">
    <source>
        <dbReference type="EMBL" id="MCS4558765.1"/>
    </source>
</evidence>
<gene>
    <name evidence="1" type="ORF">L9G74_20295</name>
</gene>
<accession>A0ABT2FSY0</accession>
<dbReference type="RefSeq" id="WP_238898574.1">
    <property type="nucleotide sequence ID" value="NZ_JAKOGG010000170.1"/>
</dbReference>